<keyword evidence="3" id="KW-0238">DNA-binding</keyword>
<reference evidence="6 7" key="1">
    <citation type="journal article" date="2019" name="Lett. Appl. Microbiol.">
        <title>A case of 'blown pack' spoilage of vacuum-packaged pork likely associated with Clostridium estertheticum in Canada.</title>
        <authorList>
            <person name="Zhang P."/>
            <person name="Ward P."/>
            <person name="McMullen L.M."/>
            <person name="Yang X."/>
        </authorList>
    </citation>
    <scope>NUCLEOTIDE SEQUENCE [LARGE SCALE GENOMIC DNA]</scope>
    <source>
        <strain evidence="6 7">MA19</strain>
    </source>
</reference>
<dbReference type="InterPro" id="IPR007627">
    <property type="entry name" value="RNA_pol_sigma70_r2"/>
</dbReference>
<keyword evidence="2" id="KW-0731">Sigma factor</keyword>
<dbReference type="Proteomes" id="UP000342249">
    <property type="component" value="Unassembled WGS sequence"/>
</dbReference>
<evidence type="ECO:0000256" key="2">
    <source>
        <dbReference type="ARBA" id="ARBA00023082"/>
    </source>
</evidence>
<organism evidence="6 7">
    <name type="scientific">Clostridium estertheticum</name>
    <dbReference type="NCBI Taxonomy" id="238834"/>
    <lineage>
        <taxon>Bacteria</taxon>
        <taxon>Bacillati</taxon>
        <taxon>Bacillota</taxon>
        <taxon>Clostridia</taxon>
        <taxon>Eubacteriales</taxon>
        <taxon>Clostridiaceae</taxon>
        <taxon>Clostridium</taxon>
    </lineage>
</organism>
<evidence type="ECO:0000256" key="3">
    <source>
        <dbReference type="ARBA" id="ARBA00023125"/>
    </source>
</evidence>
<dbReference type="Gene3D" id="1.10.10.10">
    <property type="entry name" value="Winged helix-like DNA-binding domain superfamily/Winged helix DNA-binding domain"/>
    <property type="match status" value="1"/>
</dbReference>
<feature type="domain" description="RNA polymerase sigma-70 region 2" evidence="5">
    <location>
        <begin position="20"/>
        <end position="75"/>
    </location>
</feature>
<dbReference type="GO" id="GO:0016987">
    <property type="term" value="F:sigma factor activity"/>
    <property type="evidence" value="ECO:0007669"/>
    <property type="project" value="UniProtKB-KW"/>
</dbReference>
<dbReference type="Pfam" id="PF04542">
    <property type="entry name" value="Sigma70_r2"/>
    <property type="match status" value="1"/>
</dbReference>
<gene>
    <name evidence="6" type="ORF">E4V82_22940</name>
</gene>
<accession>A0A5N7IUG8</accession>
<keyword evidence="4" id="KW-0804">Transcription</keyword>
<dbReference type="InterPro" id="IPR036388">
    <property type="entry name" value="WH-like_DNA-bd_sf"/>
</dbReference>
<dbReference type="InterPro" id="IPR013325">
    <property type="entry name" value="RNA_pol_sigma_r2"/>
</dbReference>
<dbReference type="GO" id="GO:0006352">
    <property type="term" value="P:DNA-templated transcription initiation"/>
    <property type="evidence" value="ECO:0007669"/>
    <property type="project" value="InterPro"/>
</dbReference>
<evidence type="ECO:0000313" key="7">
    <source>
        <dbReference type="Proteomes" id="UP000342249"/>
    </source>
</evidence>
<protein>
    <submittedName>
        <fullName evidence="6">Sigma-70 family RNA polymerase sigma factor</fullName>
    </submittedName>
</protein>
<name>A0A5N7IUG8_9CLOT</name>
<evidence type="ECO:0000313" key="6">
    <source>
        <dbReference type="EMBL" id="MPQ64921.1"/>
    </source>
</evidence>
<dbReference type="EMBL" id="SPSF01000059">
    <property type="protein sequence ID" value="MPQ64921.1"/>
    <property type="molecule type" value="Genomic_DNA"/>
</dbReference>
<evidence type="ECO:0000256" key="1">
    <source>
        <dbReference type="ARBA" id="ARBA00023015"/>
    </source>
</evidence>
<sequence length="177" mass="20726">METLVEKAKNGDRKSLMVIIEKYKFLIIKLASTYHIPSYEFEDLVQQGYLSVIKAVNLYTLGRNTFDGYCINSIRTNFNALLKGKIKHYREVPNSDPTHKSTAEEYNFTLEDEVIAYEEVKRLYCALEKLEISERSIVERFYFINDTLKEIACDSSQSYNHLLRAKSKALKKLRKYI</sequence>
<proteinExistence type="predicted"/>
<dbReference type="NCBIfam" id="TIGR02937">
    <property type="entry name" value="sigma70-ECF"/>
    <property type="match status" value="1"/>
</dbReference>
<comment type="caution">
    <text evidence="6">The sequence shown here is derived from an EMBL/GenBank/DDBJ whole genome shotgun (WGS) entry which is preliminary data.</text>
</comment>
<dbReference type="InterPro" id="IPR013324">
    <property type="entry name" value="RNA_pol_sigma_r3/r4-like"/>
</dbReference>
<dbReference type="GO" id="GO:0003677">
    <property type="term" value="F:DNA binding"/>
    <property type="evidence" value="ECO:0007669"/>
    <property type="project" value="UniProtKB-KW"/>
</dbReference>
<dbReference type="RefSeq" id="WP_152754070.1">
    <property type="nucleotide sequence ID" value="NZ_SPSE01000052.1"/>
</dbReference>
<dbReference type="InterPro" id="IPR014284">
    <property type="entry name" value="RNA_pol_sigma-70_dom"/>
</dbReference>
<dbReference type="Gene3D" id="1.20.120.1810">
    <property type="match status" value="1"/>
</dbReference>
<evidence type="ECO:0000259" key="5">
    <source>
        <dbReference type="Pfam" id="PF04542"/>
    </source>
</evidence>
<dbReference type="SUPFAM" id="SSF88659">
    <property type="entry name" value="Sigma3 and sigma4 domains of RNA polymerase sigma factors"/>
    <property type="match status" value="1"/>
</dbReference>
<keyword evidence="1" id="KW-0805">Transcription regulation</keyword>
<dbReference type="AlphaFoldDB" id="A0A5N7IUG8"/>
<evidence type="ECO:0000256" key="4">
    <source>
        <dbReference type="ARBA" id="ARBA00023163"/>
    </source>
</evidence>
<dbReference type="PANTHER" id="PTHR30385:SF4">
    <property type="entry name" value="RNA POLYMERASE SIGMA-E FACTOR"/>
    <property type="match status" value="1"/>
</dbReference>
<dbReference type="PANTHER" id="PTHR30385">
    <property type="entry name" value="SIGMA FACTOR F FLAGELLAR"/>
    <property type="match status" value="1"/>
</dbReference>
<dbReference type="SUPFAM" id="SSF88946">
    <property type="entry name" value="Sigma2 domain of RNA polymerase sigma factors"/>
    <property type="match status" value="1"/>
</dbReference>